<accession>A0A918ZPZ4</accession>
<keyword evidence="2" id="KW-0472">Membrane</keyword>
<feature type="region of interest" description="Disordered" evidence="1">
    <location>
        <begin position="112"/>
        <end position="143"/>
    </location>
</feature>
<feature type="compositionally biased region" description="Low complexity" evidence="1">
    <location>
        <begin position="122"/>
        <end position="135"/>
    </location>
</feature>
<dbReference type="Proteomes" id="UP000603227">
    <property type="component" value="Unassembled WGS sequence"/>
</dbReference>
<dbReference type="AlphaFoldDB" id="A0A918ZPZ4"/>
<keyword evidence="4" id="KW-1185">Reference proteome</keyword>
<proteinExistence type="predicted"/>
<keyword evidence="2" id="KW-0812">Transmembrane</keyword>
<name>A0A918ZPZ4_9ACTN</name>
<dbReference type="SUPFAM" id="SSF103473">
    <property type="entry name" value="MFS general substrate transporter"/>
    <property type="match status" value="1"/>
</dbReference>
<sequence>MSVYGHIREHLLPPRGPQRMLAAAQFTNSVGDGAYYVTSALYFTHVVELDPARTGLGLTLAWAVGSLVGVPLGRIADQRGPRGTAVLLALTTGATVASFLVVRGFLQPCRPAARPGAPPPSWSARSSGSAGTSPAWSRRSAPE</sequence>
<evidence type="ECO:0000256" key="1">
    <source>
        <dbReference type="SAM" id="MobiDB-lite"/>
    </source>
</evidence>
<reference evidence="3" key="1">
    <citation type="journal article" date="2014" name="Int. J. Syst. Evol. Microbiol.">
        <title>Complete genome sequence of Corynebacterium casei LMG S-19264T (=DSM 44701T), isolated from a smear-ripened cheese.</title>
        <authorList>
            <consortium name="US DOE Joint Genome Institute (JGI-PGF)"/>
            <person name="Walter F."/>
            <person name="Albersmeier A."/>
            <person name="Kalinowski J."/>
            <person name="Ruckert C."/>
        </authorList>
    </citation>
    <scope>NUCLEOTIDE SEQUENCE</scope>
    <source>
        <strain evidence="3">CGMCC 4.7403</strain>
    </source>
</reference>
<dbReference type="Gene3D" id="1.20.1250.20">
    <property type="entry name" value="MFS general substrate transporter like domains"/>
    <property type="match status" value="1"/>
</dbReference>
<reference evidence="3" key="2">
    <citation type="submission" date="2020-09" db="EMBL/GenBank/DDBJ databases">
        <authorList>
            <person name="Sun Q."/>
            <person name="Zhou Y."/>
        </authorList>
    </citation>
    <scope>NUCLEOTIDE SEQUENCE</scope>
    <source>
        <strain evidence="3">CGMCC 4.7403</strain>
    </source>
</reference>
<gene>
    <name evidence="3" type="ORF">GCM10017771_87880</name>
</gene>
<keyword evidence="2" id="KW-1133">Transmembrane helix</keyword>
<evidence type="ECO:0000313" key="3">
    <source>
        <dbReference type="EMBL" id="GHE64376.1"/>
    </source>
</evidence>
<dbReference type="InterPro" id="IPR036259">
    <property type="entry name" value="MFS_trans_sf"/>
</dbReference>
<feature type="transmembrane region" description="Helical" evidence="2">
    <location>
        <begin position="85"/>
        <end position="106"/>
    </location>
</feature>
<dbReference type="EMBL" id="BNAT01000059">
    <property type="protein sequence ID" value="GHE64376.1"/>
    <property type="molecule type" value="Genomic_DNA"/>
</dbReference>
<organism evidence="3 4">
    <name type="scientific">Streptomyces capitiformicae</name>
    <dbReference type="NCBI Taxonomy" id="2014920"/>
    <lineage>
        <taxon>Bacteria</taxon>
        <taxon>Bacillati</taxon>
        <taxon>Actinomycetota</taxon>
        <taxon>Actinomycetes</taxon>
        <taxon>Kitasatosporales</taxon>
        <taxon>Streptomycetaceae</taxon>
        <taxon>Streptomyces</taxon>
    </lineage>
</organism>
<comment type="caution">
    <text evidence="3">The sequence shown here is derived from an EMBL/GenBank/DDBJ whole genome shotgun (WGS) entry which is preliminary data.</text>
</comment>
<evidence type="ECO:0000313" key="4">
    <source>
        <dbReference type="Proteomes" id="UP000603227"/>
    </source>
</evidence>
<protein>
    <submittedName>
        <fullName evidence="3">Uncharacterized protein</fullName>
    </submittedName>
</protein>
<evidence type="ECO:0000256" key="2">
    <source>
        <dbReference type="SAM" id="Phobius"/>
    </source>
</evidence>